<accession>A0A699TAN5</accession>
<dbReference type="EMBL" id="BKCJ011225788">
    <property type="protein sequence ID" value="GFD06563.1"/>
    <property type="molecule type" value="Genomic_DNA"/>
</dbReference>
<evidence type="ECO:0000313" key="1">
    <source>
        <dbReference type="EMBL" id="GFD06563.1"/>
    </source>
</evidence>
<protein>
    <submittedName>
        <fullName evidence="1">Uncharacterized protein</fullName>
    </submittedName>
</protein>
<dbReference type="AlphaFoldDB" id="A0A699TAN5"/>
<feature type="non-terminal residue" evidence="1">
    <location>
        <position position="1"/>
    </location>
</feature>
<gene>
    <name evidence="1" type="ORF">Tci_878532</name>
</gene>
<proteinExistence type="predicted"/>
<name>A0A699TAN5_TANCI</name>
<comment type="caution">
    <text evidence="1">The sequence shown here is derived from an EMBL/GenBank/DDBJ whole genome shotgun (WGS) entry which is preliminary data.</text>
</comment>
<organism evidence="1">
    <name type="scientific">Tanacetum cinerariifolium</name>
    <name type="common">Dalmatian daisy</name>
    <name type="synonym">Chrysanthemum cinerariifolium</name>
    <dbReference type="NCBI Taxonomy" id="118510"/>
    <lineage>
        <taxon>Eukaryota</taxon>
        <taxon>Viridiplantae</taxon>
        <taxon>Streptophyta</taxon>
        <taxon>Embryophyta</taxon>
        <taxon>Tracheophyta</taxon>
        <taxon>Spermatophyta</taxon>
        <taxon>Magnoliopsida</taxon>
        <taxon>eudicotyledons</taxon>
        <taxon>Gunneridae</taxon>
        <taxon>Pentapetalae</taxon>
        <taxon>asterids</taxon>
        <taxon>campanulids</taxon>
        <taxon>Asterales</taxon>
        <taxon>Asteraceae</taxon>
        <taxon>Asteroideae</taxon>
        <taxon>Anthemideae</taxon>
        <taxon>Anthemidinae</taxon>
        <taxon>Tanacetum</taxon>
    </lineage>
</organism>
<reference evidence="1" key="1">
    <citation type="journal article" date="2019" name="Sci. Rep.">
        <title>Draft genome of Tanacetum cinerariifolium, the natural source of mosquito coil.</title>
        <authorList>
            <person name="Yamashiro T."/>
            <person name="Shiraishi A."/>
            <person name="Satake H."/>
            <person name="Nakayama K."/>
        </authorList>
    </citation>
    <scope>NUCLEOTIDE SEQUENCE</scope>
</reference>
<sequence>RRCKPKVVKKLVTRMDIHAVVWRNKADLDTMSIHDLYNNLNVYEPEVKGMSSANSSTQNMAFVSTSKNNNINEAVNTAQAVNIALRVSSSGT</sequence>